<dbReference type="PANTHER" id="PTHR44080">
    <property type="entry name" value="E3 UBIQUITIN-PROTEIN LIGASE COP1"/>
    <property type="match status" value="1"/>
</dbReference>
<feature type="compositionally biased region" description="Basic and acidic residues" evidence="8">
    <location>
        <begin position="16"/>
        <end position="27"/>
    </location>
</feature>
<evidence type="ECO:0000259" key="9">
    <source>
        <dbReference type="PROSITE" id="PS50089"/>
    </source>
</evidence>
<evidence type="ECO:0000256" key="2">
    <source>
        <dbReference type="ARBA" id="ARBA00022723"/>
    </source>
</evidence>
<dbReference type="PROSITE" id="PS00518">
    <property type="entry name" value="ZF_RING_1"/>
    <property type="match status" value="1"/>
</dbReference>
<dbReference type="Pfam" id="PF13639">
    <property type="entry name" value="zf-RING_2"/>
    <property type="match status" value="1"/>
</dbReference>
<feature type="repeat" description="WD" evidence="7">
    <location>
        <begin position="388"/>
        <end position="423"/>
    </location>
</feature>
<keyword evidence="5" id="KW-0862">Zinc</keyword>
<keyword evidence="3" id="KW-0677">Repeat</keyword>
<comment type="caution">
    <text evidence="10">The sequence shown here is derived from an EMBL/GenBank/DDBJ whole genome shotgun (WGS) entry which is preliminary data.</text>
</comment>
<dbReference type="GO" id="GO:0061630">
    <property type="term" value="F:ubiquitin protein ligase activity"/>
    <property type="evidence" value="ECO:0007669"/>
    <property type="project" value="InterPro"/>
</dbReference>
<dbReference type="SMART" id="SM00320">
    <property type="entry name" value="WD40"/>
    <property type="match status" value="6"/>
</dbReference>
<gene>
    <name evidence="10" type="ORF">BZG36_01970</name>
</gene>
<dbReference type="OrthoDB" id="273771at2759"/>
<dbReference type="InterPro" id="IPR001841">
    <property type="entry name" value="Znf_RING"/>
</dbReference>
<dbReference type="SMART" id="SM00184">
    <property type="entry name" value="RING"/>
    <property type="match status" value="1"/>
</dbReference>
<evidence type="ECO:0000256" key="1">
    <source>
        <dbReference type="ARBA" id="ARBA00022574"/>
    </source>
</evidence>
<dbReference type="InterPro" id="IPR017907">
    <property type="entry name" value="Znf_RING_CS"/>
</dbReference>
<feature type="region of interest" description="Disordered" evidence="8">
    <location>
        <begin position="167"/>
        <end position="188"/>
    </location>
</feature>
<evidence type="ECO:0000256" key="5">
    <source>
        <dbReference type="ARBA" id="ARBA00022833"/>
    </source>
</evidence>
<dbReference type="InterPro" id="IPR042755">
    <property type="entry name" value="COP1"/>
</dbReference>
<dbReference type="PANTHER" id="PTHR44080:SF1">
    <property type="entry name" value="E3 UBIQUITIN-PROTEIN LIGASE COP1"/>
    <property type="match status" value="1"/>
</dbReference>
<proteinExistence type="predicted"/>
<dbReference type="PROSITE" id="PS50089">
    <property type="entry name" value="ZF_RING_2"/>
    <property type="match status" value="1"/>
</dbReference>
<evidence type="ECO:0000256" key="8">
    <source>
        <dbReference type="SAM" id="MobiDB-lite"/>
    </source>
</evidence>
<feature type="repeat" description="WD" evidence="7">
    <location>
        <begin position="461"/>
        <end position="503"/>
    </location>
</feature>
<dbReference type="PRINTS" id="PR00320">
    <property type="entry name" value="GPROTEINBRPT"/>
</dbReference>
<evidence type="ECO:0000313" key="11">
    <source>
        <dbReference type="Proteomes" id="UP000242875"/>
    </source>
</evidence>
<name>A0A261Y3S7_9FUNG</name>
<dbReference type="GO" id="GO:0008270">
    <property type="term" value="F:zinc ion binding"/>
    <property type="evidence" value="ECO:0007669"/>
    <property type="project" value="UniProtKB-KW"/>
</dbReference>
<keyword evidence="2" id="KW-0479">Metal-binding</keyword>
<feature type="region of interest" description="Disordered" evidence="8">
    <location>
        <begin position="16"/>
        <end position="42"/>
    </location>
</feature>
<evidence type="ECO:0000256" key="6">
    <source>
        <dbReference type="PROSITE-ProRule" id="PRU00175"/>
    </source>
</evidence>
<dbReference type="InterPro" id="IPR001680">
    <property type="entry name" value="WD40_rpt"/>
</dbReference>
<dbReference type="PROSITE" id="PS00678">
    <property type="entry name" value="WD_REPEATS_1"/>
    <property type="match status" value="1"/>
</dbReference>
<reference evidence="10 11" key="1">
    <citation type="journal article" date="2017" name="Mycologia">
        <title>Bifiguratus adelaidae, gen. et sp. nov., a new member of Mucoromycotina in endophytic and soil-dwelling habitats.</title>
        <authorList>
            <person name="Torres-Cruz T.J."/>
            <person name="Billingsley Tobias T.L."/>
            <person name="Almatruk M."/>
            <person name="Hesse C."/>
            <person name="Kuske C.R."/>
            <person name="Desiro A."/>
            <person name="Benucci G.M."/>
            <person name="Bonito G."/>
            <person name="Stajich J.E."/>
            <person name="Dunlap C."/>
            <person name="Arnold A.E."/>
            <person name="Porras-Alfaro A."/>
        </authorList>
    </citation>
    <scope>NUCLEOTIDE SEQUENCE [LARGE SCALE GENOMIC DNA]</scope>
    <source>
        <strain evidence="10 11">AZ0501</strain>
    </source>
</reference>
<evidence type="ECO:0000313" key="10">
    <source>
        <dbReference type="EMBL" id="OZJ05265.1"/>
    </source>
</evidence>
<sequence length="676" mass="76000">MSAKELEQIDAKECEQRCIEPRRDDLGHPTPAGQGEHRSEASAATVQYMPTTADMPSSIGDCPICLSTMTDPIVTQCGHFFCQYCIFQHFKYAKTCPCCSQYLFKDIITPMVAVRKSLTKVQGMGESDEDGTKTRSQCLQEGKAEMLREPNPGDGLLEPLGSNAAMKKVQQSAQISPSDEDEKQKEEEHVNYGVLAQFLTKLKGEKEMAMMQLLSEIAMIEDDIRLTEDSLEALDDSVDHNEDRQVEASTEEKVTSLATDVPVQDKVMSFARKRPHGENDDNDLPHRSSKIALRRQYTTGIVCGADENVKPLGRSQSTPISLLRRSHSIKEKERRILPHFQEFGQTYIARRLACRQPSAYLKKIASTIGDFTRHAQLVLMHTIPCYHISNESNLISSLKFDKDGEFFAVGGVNRKIKLYDYSSLDICLDYSPCYKSQLASVDYEGLVRIWDTEAGRSILALDEHERRTWSVHYNAIQPRQLITASEDHRVKIWSTNSRHSIHTIDIHAIASSATFSPYKEKQVAVGGADHHIHLYDIRMTKRPSALLVGHNQSVSLVQWQSSQELLSASIDGSLKLWDVNQGVCTRTFSGHVNNKFFVGLANKGDWIACGSEDNTTYIYHKDISAPILHRDFGVIMHDDSPEDAKQLFVSALDWRPHSNALVAANSQGHIHAYHLY</sequence>
<dbReference type="Proteomes" id="UP000242875">
    <property type="component" value="Unassembled WGS sequence"/>
</dbReference>
<dbReference type="PROSITE" id="PS50294">
    <property type="entry name" value="WD_REPEATS_REGION"/>
    <property type="match status" value="1"/>
</dbReference>
<dbReference type="PROSITE" id="PS50082">
    <property type="entry name" value="WD_REPEATS_2"/>
    <property type="match status" value="3"/>
</dbReference>
<dbReference type="SUPFAM" id="SSF50978">
    <property type="entry name" value="WD40 repeat-like"/>
    <property type="match status" value="1"/>
</dbReference>
<dbReference type="Gene3D" id="3.30.40.10">
    <property type="entry name" value="Zinc/RING finger domain, C3HC4 (zinc finger)"/>
    <property type="match status" value="1"/>
</dbReference>
<organism evidence="10 11">
    <name type="scientific">Bifiguratus adelaidae</name>
    <dbReference type="NCBI Taxonomy" id="1938954"/>
    <lineage>
        <taxon>Eukaryota</taxon>
        <taxon>Fungi</taxon>
        <taxon>Fungi incertae sedis</taxon>
        <taxon>Mucoromycota</taxon>
        <taxon>Mucoromycotina</taxon>
        <taxon>Endogonomycetes</taxon>
        <taxon>Endogonales</taxon>
        <taxon>Endogonales incertae sedis</taxon>
        <taxon>Bifiguratus</taxon>
    </lineage>
</organism>
<evidence type="ECO:0000256" key="3">
    <source>
        <dbReference type="ARBA" id="ARBA00022737"/>
    </source>
</evidence>
<dbReference type="AlphaFoldDB" id="A0A261Y3S7"/>
<dbReference type="InterPro" id="IPR020472">
    <property type="entry name" value="WD40_PAC1"/>
</dbReference>
<keyword evidence="4 6" id="KW-0863">Zinc-finger</keyword>
<dbReference type="InterPro" id="IPR013083">
    <property type="entry name" value="Znf_RING/FYVE/PHD"/>
</dbReference>
<evidence type="ECO:0000256" key="7">
    <source>
        <dbReference type="PROSITE-ProRule" id="PRU00221"/>
    </source>
</evidence>
<dbReference type="InterPro" id="IPR019775">
    <property type="entry name" value="WD40_repeat_CS"/>
</dbReference>
<evidence type="ECO:0000256" key="4">
    <source>
        <dbReference type="ARBA" id="ARBA00022771"/>
    </source>
</evidence>
<dbReference type="Pfam" id="PF00400">
    <property type="entry name" value="WD40"/>
    <property type="match status" value="3"/>
</dbReference>
<dbReference type="SUPFAM" id="SSF57850">
    <property type="entry name" value="RING/U-box"/>
    <property type="match status" value="1"/>
</dbReference>
<dbReference type="InterPro" id="IPR015943">
    <property type="entry name" value="WD40/YVTN_repeat-like_dom_sf"/>
</dbReference>
<keyword evidence="11" id="KW-1185">Reference proteome</keyword>
<keyword evidence="1 7" id="KW-0853">WD repeat</keyword>
<dbReference type="Gene3D" id="2.130.10.10">
    <property type="entry name" value="YVTN repeat-like/Quinoprotein amine dehydrogenase"/>
    <property type="match status" value="1"/>
</dbReference>
<protein>
    <recommendedName>
        <fullName evidence="9">RING-type domain-containing protein</fullName>
    </recommendedName>
</protein>
<dbReference type="EMBL" id="MVBO01000018">
    <property type="protein sequence ID" value="OZJ05265.1"/>
    <property type="molecule type" value="Genomic_DNA"/>
</dbReference>
<feature type="domain" description="RING-type" evidence="9">
    <location>
        <begin position="62"/>
        <end position="100"/>
    </location>
</feature>
<accession>A0A261Y3S7</accession>
<feature type="repeat" description="WD" evidence="7">
    <location>
        <begin position="547"/>
        <end position="587"/>
    </location>
</feature>
<dbReference type="GO" id="GO:0043161">
    <property type="term" value="P:proteasome-mediated ubiquitin-dependent protein catabolic process"/>
    <property type="evidence" value="ECO:0007669"/>
    <property type="project" value="TreeGrafter"/>
</dbReference>
<dbReference type="InterPro" id="IPR036322">
    <property type="entry name" value="WD40_repeat_dom_sf"/>
</dbReference>